<dbReference type="Proteomes" id="UP000092445">
    <property type="component" value="Unassembled WGS sequence"/>
</dbReference>
<organism evidence="1 2">
    <name type="scientific">Glossina pallidipes</name>
    <name type="common">Tsetse fly</name>
    <dbReference type="NCBI Taxonomy" id="7398"/>
    <lineage>
        <taxon>Eukaryota</taxon>
        <taxon>Metazoa</taxon>
        <taxon>Ecdysozoa</taxon>
        <taxon>Arthropoda</taxon>
        <taxon>Hexapoda</taxon>
        <taxon>Insecta</taxon>
        <taxon>Pterygota</taxon>
        <taxon>Neoptera</taxon>
        <taxon>Endopterygota</taxon>
        <taxon>Diptera</taxon>
        <taxon>Brachycera</taxon>
        <taxon>Muscomorpha</taxon>
        <taxon>Hippoboscoidea</taxon>
        <taxon>Glossinidae</taxon>
        <taxon>Glossina</taxon>
    </lineage>
</organism>
<name>A0A1B0AJ62_GLOPL</name>
<evidence type="ECO:0000313" key="1">
    <source>
        <dbReference type="EnsemblMetazoa" id="GPAI047521-PA"/>
    </source>
</evidence>
<sequence>MVTAQQTAELTWARNKSTVIRVYKVAGTPENRYLENMDGSHFISPDYLTNSMICLELIAWVALTNAIRRLNARLNRLQAELSYSDPQPRAAKIVSIEAQTFLLFVKCTVPSNKRSFCFLLWPRKDTLENNTSFVSTIVS</sequence>
<reference evidence="1" key="2">
    <citation type="submission" date="2020-05" db="UniProtKB">
        <authorList>
            <consortium name="EnsemblMetazoa"/>
        </authorList>
    </citation>
    <scope>IDENTIFICATION</scope>
    <source>
        <strain evidence="1">IAEA</strain>
    </source>
</reference>
<dbReference type="VEuPathDB" id="VectorBase:GPAI047521"/>
<proteinExistence type="predicted"/>
<dbReference type="EnsemblMetazoa" id="GPAI047521-RA">
    <property type="protein sequence ID" value="GPAI047521-PA"/>
    <property type="gene ID" value="GPAI047521"/>
</dbReference>
<evidence type="ECO:0000313" key="2">
    <source>
        <dbReference type="Proteomes" id="UP000092445"/>
    </source>
</evidence>
<reference evidence="2" key="1">
    <citation type="submission" date="2014-03" db="EMBL/GenBank/DDBJ databases">
        <authorList>
            <person name="Aksoy S."/>
            <person name="Warren W."/>
            <person name="Wilson R.K."/>
        </authorList>
    </citation>
    <scope>NUCLEOTIDE SEQUENCE [LARGE SCALE GENOMIC DNA]</scope>
    <source>
        <strain evidence="2">IAEA</strain>
    </source>
</reference>
<dbReference type="AlphaFoldDB" id="A0A1B0AJ62"/>
<accession>A0A1B0AJ62</accession>
<protein>
    <submittedName>
        <fullName evidence="1">Uncharacterized protein</fullName>
    </submittedName>
</protein>
<keyword evidence="2" id="KW-1185">Reference proteome</keyword>